<evidence type="ECO:0000256" key="7">
    <source>
        <dbReference type="ARBA" id="ARBA00022882"/>
    </source>
</evidence>
<evidence type="ECO:0000256" key="11">
    <source>
        <dbReference type="ARBA" id="ARBA00023136"/>
    </source>
</evidence>
<reference evidence="18" key="1">
    <citation type="submission" date="2025-08" db="UniProtKB">
        <authorList>
            <consortium name="Ensembl"/>
        </authorList>
    </citation>
    <scope>IDENTIFICATION</scope>
</reference>
<evidence type="ECO:0000256" key="9">
    <source>
        <dbReference type="ARBA" id="ARBA00022989"/>
    </source>
</evidence>
<keyword evidence="5 15" id="KW-0812">Transmembrane</keyword>
<name>A0A8C1YQ58_CYPCA</name>
<accession>A0A8C1YQ58</accession>
<dbReference type="PANTHER" id="PTHR47735">
    <property type="entry name" value="POTASSIUM VOLTAGE-GATED CHANNEL SUBFAMILY KQT MEMBER 4"/>
    <property type="match status" value="1"/>
</dbReference>
<dbReference type="Pfam" id="PF03520">
    <property type="entry name" value="KCNQ_channel"/>
    <property type="match status" value="1"/>
</dbReference>
<keyword evidence="11 15" id="KW-0472">Membrane</keyword>
<keyword evidence="2" id="KW-0813">Transport</keyword>
<dbReference type="Ensembl" id="ENSCCRT00015023117.1">
    <property type="protein sequence ID" value="ENSCCRP00015022292.1"/>
    <property type="gene ID" value="ENSCCRG00015009637.1"/>
</dbReference>
<dbReference type="AlphaFoldDB" id="A0A8C1YQ58"/>
<dbReference type="FunFam" id="1.10.287.70:FF:000016">
    <property type="entry name" value="Putative potassium voltage-gated channel subfamily KQT member 2"/>
    <property type="match status" value="1"/>
</dbReference>
<evidence type="ECO:0000256" key="1">
    <source>
        <dbReference type="ARBA" id="ARBA00004651"/>
    </source>
</evidence>
<evidence type="ECO:0000256" key="8">
    <source>
        <dbReference type="ARBA" id="ARBA00022958"/>
    </source>
</evidence>
<keyword evidence="12" id="KW-0407">Ion channel</keyword>
<keyword evidence="8" id="KW-0630">Potassium</keyword>
<evidence type="ECO:0000313" key="18">
    <source>
        <dbReference type="Ensembl" id="ENSCCRP00015022292.1"/>
    </source>
</evidence>
<keyword evidence="3" id="KW-1003">Cell membrane</keyword>
<dbReference type="GO" id="GO:0008076">
    <property type="term" value="C:voltage-gated potassium channel complex"/>
    <property type="evidence" value="ECO:0007669"/>
    <property type="project" value="TreeGrafter"/>
</dbReference>
<feature type="transmembrane region" description="Helical" evidence="15">
    <location>
        <begin position="258"/>
        <end position="277"/>
    </location>
</feature>
<feature type="transmembrane region" description="Helical" evidence="15">
    <location>
        <begin position="150"/>
        <end position="170"/>
    </location>
</feature>
<dbReference type="Pfam" id="PF00520">
    <property type="entry name" value="Ion_trans"/>
    <property type="match status" value="1"/>
</dbReference>
<feature type="domain" description="Potassium channel voltage dependent KCNQ C-terminal" evidence="17">
    <location>
        <begin position="436"/>
        <end position="623"/>
    </location>
</feature>
<dbReference type="Proteomes" id="UP000694700">
    <property type="component" value="Unplaced"/>
</dbReference>
<evidence type="ECO:0000259" key="17">
    <source>
        <dbReference type="Pfam" id="PF03520"/>
    </source>
</evidence>
<dbReference type="Gene3D" id="1.20.120.350">
    <property type="entry name" value="Voltage-gated potassium channels. Chain C"/>
    <property type="match status" value="1"/>
</dbReference>
<feature type="region of interest" description="Disordered" evidence="14">
    <location>
        <begin position="872"/>
        <end position="897"/>
    </location>
</feature>
<feature type="domain" description="Ion transport" evidence="16">
    <location>
        <begin position="116"/>
        <end position="344"/>
    </location>
</feature>
<protein>
    <submittedName>
        <fullName evidence="18">Potassium voltage-gated channel, KQT-like subfamily, member 5b</fullName>
    </submittedName>
</protein>
<evidence type="ECO:0000256" key="2">
    <source>
        <dbReference type="ARBA" id="ARBA00022448"/>
    </source>
</evidence>
<dbReference type="InterPro" id="IPR027359">
    <property type="entry name" value="Volt_channel_dom_sf"/>
</dbReference>
<feature type="transmembrane region" description="Helical" evidence="15">
    <location>
        <begin position="116"/>
        <end position="138"/>
    </location>
</feature>
<keyword evidence="6" id="KW-0631">Potassium channel</keyword>
<feature type="transmembrane region" description="Helical" evidence="15">
    <location>
        <begin position="191"/>
        <end position="210"/>
    </location>
</feature>
<feature type="compositionally biased region" description="Polar residues" evidence="14">
    <location>
        <begin position="420"/>
        <end position="431"/>
    </location>
</feature>
<sequence>VGDAMPRNHSGDEAGSGLWMNTSPGHHDESYGLHNVECGNRMKNNCSRPEDGLLSASHAGTGASATERERGKQGARLSLLGKPLVYGAQSGRRNARYRRIQNYLYNVLERPRSWAFIYHAFVFILVFGCLVLSVFSTIPDHQEKASQSLLILEFVMIVVFGLEYIIRIWSAGCCCRYRGWQGRLRFTRKPFCVIDIIVLIASVAVVSAGSQSNIFATSALRSLRFLQILRMVRMDRRGGTWKLLGSVVYAHSKELVTAWYIGFLVLIFSSFLVYLVEKEFNKDFATYADALWWGTITLTTIGYGDKTPKTWTGRILSAGFALLGISFFTLPAGILGSGFALKVQEQHRQKHFEKRRNPAACLIQCVWRSYAADENSVSVATWKSHLKALHTCSPTKKDQGESSTSQKLSFKDRVRMASPRGQSIKSRQTSVIDRRSPGAEISTDGSSPTKVQKSWSFNDRTRFRPSLRLKSQSRSTPEGEANAGMDEAFDEKGCHCDMSAEDLPPALKTIIRAVRIMKFHVAKKKFKETLRPYDVKDVIEQYSAGHLDMLCRIKSLQTRVDQILGRGQMPVDKKVREKLLSDGDILEDVSMLGRVCKVERQVQSIEAKLDSLLDIYRQVLQKGSSSALTLSSLPPFGLDETSDYQSTILSKDLSCSSQVSHSICANHPRALQLILAPKELNLNQNNSTASSPGLNPASASPFNPLTFQVPSTPSLECPSAQGSPSQILIGIDFGLNSSISCKLQQKNRPSAKEDSSWRRHISMDAEMDPLAPASPLAPIQGQCSGDRGLGKSLSVQDLMQPVLEGLGVNTHSSQASFSTSVSSRAWGEADLFISDRDLDISNQRLSQGFNFLSQPPIDASYSSELLRTSNTADASQNLVTPNTGSNETMNKPHVRLK</sequence>
<feature type="region of interest" description="Disordered" evidence="14">
    <location>
        <begin position="393"/>
        <end position="455"/>
    </location>
</feature>
<dbReference type="InterPro" id="IPR013821">
    <property type="entry name" value="K_chnl_volt-dep_KCNQ_C"/>
</dbReference>
<evidence type="ECO:0000256" key="15">
    <source>
        <dbReference type="SAM" id="Phobius"/>
    </source>
</evidence>
<feature type="region of interest" description="Disordered" evidence="14">
    <location>
        <begin position="1"/>
        <end position="23"/>
    </location>
</feature>
<keyword evidence="7" id="KW-0851">Voltage-gated channel</keyword>
<evidence type="ECO:0000256" key="12">
    <source>
        <dbReference type="ARBA" id="ARBA00023303"/>
    </source>
</evidence>
<proteinExistence type="predicted"/>
<evidence type="ECO:0000313" key="19">
    <source>
        <dbReference type="Proteomes" id="UP000694700"/>
    </source>
</evidence>
<feature type="region of interest" description="Disordered" evidence="14">
    <location>
        <begin position="49"/>
        <end position="74"/>
    </location>
</feature>
<evidence type="ECO:0000256" key="5">
    <source>
        <dbReference type="ARBA" id="ARBA00022692"/>
    </source>
</evidence>
<feature type="compositionally biased region" description="Polar residues" evidence="14">
    <location>
        <begin position="872"/>
        <end position="889"/>
    </location>
</feature>
<dbReference type="PRINTS" id="PR00169">
    <property type="entry name" value="KCHANNEL"/>
</dbReference>
<evidence type="ECO:0000256" key="4">
    <source>
        <dbReference type="ARBA" id="ARBA00022538"/>
    </source>
</evidence>
<evidence type="ECO:0000259" key="16">
    <source>
        <dbReference type="Pfam" id="PF00520"/>
    </source>
</evidence>
<keyword evidence="10" id="KW-0406">Ion transport</keyword>
<feature type="compositionally biased region" description="Polar residues" evidence="14">
    <location>
        <begin position="443"/>
        <end position="455"/>
    </location>
</feature>
<feature type="transmembrane region" description="Helical" evidence="15">
    <location>
        <begin position="315"/>
        <end position="341"/>
    </location>
</feature>
<dbReference type="InterPro" id="IPR003937">
    <property type="entry name" value="K_chnl_volt-dep_KCNQ"/>
</dbReference>
<keyword evidence="9 15" id="KW-1133">Transmembrane helix</keyword>
<evidence type="ECO:0000256" key="6">
    <source>
        <dbReference type="ARBA" id="ARBA00022826"/>
    </source>
</evidence>
<comment type="catalytic activity">
    <reaction evidence="13">
        <text>K(+)(in) = K(+)(out)</text>
        <dbReference type="Rhea" id="RHEA:29463"/>
        <dbReference type="ChEBI" id="CHEBI:29103"/>
    </reaction>
</comment>
<evidence type="ECO:0000256" key="3">
    <source>
        <dbReference type="ARBA" id="ARBA00022475"/>
    </source>
</evidence>
<evidence type="ECO:0000256" key="14">
    <source>
        <dbReference type="SAM" id="MobiDB-lite"/>
    </source>
</evidence>
<dbReference type="Gene3D" id="1.10.287.70">
    <property type="match status" value="1"/>
</dbReference>
<dbReference type="PANTHER" id="PTHR47735:SF8">
    <property type="entry name" value="POTASSIUM VOLTAGE-GATED CHANNEL SUBFAMILY KQT MEMBER 5"/>
    <property type="match status" value="1"/>
</dbReference>
<organism evidence="18 19">
    <name type="scientific">Cyprinus carpio</name>
    <name type="common">Common carp</name>
    <dbReference type="NCBI Taxonomy" id="7962"/>
    <lineage>
        <taxon>Eukaryota</taxon>
        <taxon>Metazoa</taxon>
        <taxon>Chordata</taxon>
        <taxon>Craniata</taxon>
        <taxon>Vertebrata</taxon>
        <taxon>Euteleostomi</taxon>
        <taxon>Actinopterygii</taxon>
        <taxon>Neopterygii</taxon>
        <taxon>Teleostei</taxon>
        <taxon>Ostariophysi</taxon>
        <taxon>Cypriniformes</taxon>
        <taxon>Cyprinidae</taxon>
        <taxon>Cyprininae</taxon>
        <taxon>Cyprinus</taxon>
    </lineage>
</organism>
<dbReference type="PRINTS" id="PR01459">
    <property type="entry name" value="KCNQCHANNEL"/>
</dbReference>
<dbReference type="SUPFAM" id="SSF81324">
    <property type="entry name" value="Voltage-gated potassium channels"/>
    <property type="match status" value="1"/>
</dbReference>
<comment type="subcellular location">
    <subcellularLocation>
        <location evidence="1">Cell membrane</location>
        <topology evidence="1">Multi-pass membrane protein</topology>
    </subcellularLocation>
</comment>
<keyword evidence="4" id="KW-0633">Potassium transport</keyword>
<dbReference type="GO" id="GO:0005249">
    <property type="term" value="F:voltage-gated potassium channel activity"/>
    <property type="evidence" value="ECO:0007669"/>
    <property type="project" value="InterPro"/>
</dbReference>
<evidence type="ECO:0000256" key="10">
    <source>
        <dbReference type="ARBA" id="ARBA00023065"/>
    </source>
</evidence>
<dbReference type="Gene3D" id="6.10.140.1910">
    <property type="match status" value="2"/>
</dbReference>
<dbReference type="FunFam" id="1.20.120.350:FF:000017">
    <property type="entry name" value="potassium voltage-gated channel subfamily KQT member 1"/>
    <property type="match status" value="1"/>
</dbReference>
<dbReference type="InterPro" id="IPR005821">
    <property type="entry name" value="Ion_trans_dom"/>
</dbReference>
<feature type="compositionally biased region" description="Low complexity" evidence="14">
    <location>
        <begin position="52"/>
        <end position="65"/>
    </location>
</feature>
<evidence type="ECO:0000256" key="13">
    <source>
        <dbReference type="ARBA" id="ARBA00034430"/>
    </source>
</evidence>